<gene>
    <name evidence="1" type="ORF">NNIBIDOC_00157</name>
</gene>
<name>A0A482ETV8_SALSP</name>
<dbReference type="EMBL" id="MK356558">
    <property type="protein sequence ID" value="QBM91486.1"/>
    <property type="molecule type" value="Genomic_DNA"/>
</dbReference>
<accession>A0A482ETV8</accession>
<protein>
    <submittedName>
        <fullName evidence="1">Uncharacterized protein</fullName>
    </submittedName>
</protein>
<proteinExistence type="predicted"/>
<evidence type="ECO:0000313" key="1">
    <source>
        <dbReference type="EMBL" id="QBM91486.1"/>
    </source>
</evidence>
<reference evidence="1" key="1">
    <citation type="submission" date="2019-01" db="EMBL/GenBank/DDBJ databases">
        <title>Salmonella strain 1423 plasmid sequences.</title>
        <authorList>
            <person name="Chen K."/>
            <person name="Chen S."/>
        </authorList>
    </citation>
    <scope>NUCLEOTIDE SEQUENCE</scope>
    <source>
        <strain evidence="1">Sa1423</strain>
        <plasmid evidence="1">pSa1423-160k</plasmid>
    </source>
</reference>
<geneLocation type="plasmid" evidence="1">
    <name>pSa1423-160k</name>
</geneLocation>
<organism evidence="1">
    <name type="scientific">Salmonella sp</name>
    <dbReference type="NCBI Taxonomy" id="599"/>
    <lineage>
        <taxon>Bacteria</taxon>
        <taxon>Pseudomonadati</taxon>
        <taxon>Pseudomonadota</taxon>
        <taxon>Gammaproteobacteria</taxon>
        <taxon>Enterobacterales</taxon>
        <taxon>Enterobacteriaceae</taxon>
        <taxon>Salmonella</taxon>
    </lineage>
</organism>
<keyword evidence="1" id="KW-0614">Plasmid</keyword>
<dbReference type="AlphaFoldDB" id="A0A482ETV8"/>
<sequence>MQPEKNILAVGDNRTTRKRIAYTNDSLSAYRKPYSRRYSCLRMCTVTRQCDWETWHIYNNWLTVNGEPGERFQLPVAAEILRDQNKKRCRWWLLRSFFTSRLSSLLSSLCYFVIQTEVKFRNFFCVLNSFKINLLSNTIIQWVIKMFSK</sequence>